<dbReference type="AlphaFoldDB" id="A0AAX2ZFK3"/>
<evidence type="ECO:0008006" key="4">
    <source>
        <dbReference type="Google" id="ProtNLM"/>
    </source>
</evidence>
<dbReference type="EMBL" id="CP081135">
    <property type="protein sequence ID" value="UEL48113.1"/>
    <property type="molecule type" value="Genomic_DNA"/>
</dbReference>
<feature type="transmembrane region" description="Helical" evidence="1">
    <location>
        <begin position="55"/>
        <end position="75"/>
    </location>
</feature>
<protein>
    <recommendedName>
        <fullName evidence="4">ABC transporter permease</fullName>
    </recommendedName>
</protein>
<reference evidence="2 3" key="1">
    <citation type="journal article" date="2023" name="Int. J. Syst. Evol. Microbiol.">
        <title>Terrisporobacter hibernicus sp. nov., isolated from bovine faeces in Northern Ireland.</title>
        <authorList>
            <person name="Mitchell M."/>
            <person name="Nguyen S.V."/>
            <person name="Connor M."/>
            <person name="Fairley D.J."/>
            <person name="Donoghue O."/>
            <person name="Marshall H."/>
            <person name="Koolman L."/>
            <person name="McMullan G."/>
            <person name="Schaffer K.E."/>
            <person name="McGrath J.W."/>
            <person name="Fanning S."/>
        </authorList>
    </citation>
    <scope>NUCLEOTIDE SEQUENCE [LARGE SCALE GENOMIC DNA]</scope>
    <source>
        <strain evidence="2 3">MCA3</strain>
    </source>
</reference>
<dbReference type="Proteomes" id="UP001198983">
    <property type="component" value="Chromosome"/>
</dbReference>
<feature type="transmembrane region" description="Helical" evidence="1">
    <location>
        <begin position="21"/>
        <end position="40"/>
    </location>
</feature>
<keyword evidence="1" id="KW-1133">Transmembrane helix</keyword>
<accession>A0AAX2ZFK3</accession>
<gene>
    <name evidence="2" type="ORF">JW646_01295</name>
</gene>
<evidence type="ECO:0000313" key="3">
    <source>
        <dbReference type="Proteomes" id="UP001198983"/>
    </source>
</evidence>
<evidence type="ECO:0000256" key="1">
    <source>
        <dbReference type="SAM" id="Phobius"/>
    </source>
</evidence>
<dbReference type="KEGG" id="tem:JW646_01295"/>
<keyword evidence="1" id="KW-0472">Membrane</keyword>
<dbReference type="RefSeq" id="WP_228416291.1">
    <property type="nucleotide sequence ID" value="NZ_CP081135.1"/>
</dbReference>
<feature type="transmembrane region" description="Helical" evidence="1">
    <location>
        <begin position="110"/>
        <end position="129"/>
    </location>
</feature>
<evidence type="ECO:0000313" key="2">
    <source>
        <dbReference type="EMBL" id="UEL48113.1"/>
    </source>
</evidence>
<organism evidence="2 3">
    <name type="scientific">Terrisporobacter hibernicus</name>
    <dbReference type="NCBI Taxonomy" id="2813371"/>
    <lineage>
        <taxon>Bacteria</taxon>
        <taxon>Bacillati</taxon>
        <taxon>Bacillota</taxon>
        <taxon>Clostridia</taxon>
        <taxon>Peptostreptococcales</taxon>
        <taxon>Peptostreptococcaceae</taxon>
        <taxon>Terrisporobacter</taxon>
    </lineage>
</organism>
<proteinExistence type="predicted"/>
<name>A0AAX2ZFK3_9FIRM</name>
<keyword evidence="1" id="KW-0812">Transmembrane</keyword>
<sequence length="141" mass="16222">MIKKSFYIVVDFYRSIKLGELIESVLLPICIVILTFFFLGKNFDNIFLSSFNDSILTITSFLIAFSICSVTLLFSTSNSNITAAKETMTRRVNFSNDKISYFQLIQIRSYYNVVIEFLLIMLSIAYKVLSTGFNVIGLFYF</sequence>
<keyword evidence="3" id="KW-1185">Reference proteome</keyword>